<feature type="transmembrane region" description="Helical" evidence="1">
    <location>
        <begin position="6"/>
        <end position="26"/>
    </location>
</feature>
<protein>
    <submittedName>
        <fullName evidence="2">Uncharacterized protein</fullName>
    </submittedName>
</protein>
<keyword evidence="1" id="KW-1133">Transmembrane helix</keyword>
<keyword evidence="1" id="KW-0472">Membrane</keyword>
<dbReference type="EMBL" id="LS483409">
    <property type="protein sequence ID" value="SQG79430.1"/>
    <property type="molecule type" value="Genomic_DNA"/>
</dbReference>
<proteinExistence type="predicted"/>
<keyword evidence="1" id="KW-0812">Transmembrane</keyword>
<evidence type="ECO:0000256" key="1">
    <source>
        <dbReference type="SAM" id="Phobius"/>
    </source>
</evidence>
<name>A0AA94M335_9STRE</name>
<evidence type="ECO:0000313" key="3">
    <source>
        <dbReference type="Proteomes" id="UP000249013"/>
    </source>
</evidence>
<reference evidence="2 3" key="1">
    <citation type="submission" date="2018-06" db="EMBL/GenBank/DDBJ databases">
        <authorList>
            <consortium name="Pathogen Informatics"/>
            <person name="Doyle S."/>
        </authorList>
    </citation>
    <scope>NUCLEOTIDE SEQUENCE [LARGE SCALE GENOMIC DNA]</scope>
    <source>
        <strain evidence="2 3">NCTC13773</strain>
    </source>
</reference>
<dbReference type="Proteomes" id="UP000249013">
    <property type="component" value="Chromosome 1"/>
</dbReference>
<organism evidence="2 3">
    <name type="scientific">Streptococcus gallolyticus</name>
    <dbReference type="NCBI Taxonomy" id="315405"/>
    <lineage>
        <taxon>Bacteria</taxon>
        <taxon>Bacillati</taxon>
        <taxon>Bacillota</taxon>
        <taxon>Bacilli</taxon>
        <taxon>Lactobacillales</taxon>
        <taxon>Streptococcaceae</taxon>
        <taxon>Streptococcus</taxon>
    </lineage>
</organism>
<sequence length="35" mass="3975">MVGFYSLITILLIVVVGVVSLALWYWSGRRPLKHS</sequence>
<gene>
    <name evidence="2" type="ORF">NCTC13773_01238</name>
</gene>
<dbReference type="AlphaFoldDB" id="A0AA94M335"/>
<evidence type="ECO:0000313" key="2">
    <source>
        <dbReference type="EMBL" id="SQG79430.1"/>
    </source>
</evidence>
<accession>A0AA94M335</accession>